<evidence type="ECO:0000259" key="4">
    <source>
        <dbReference type="Pfam" id="PF00669"/>
    </source>
</evidence>
<keyword evidence="3" id="KW-0975">Bacterial flagellum</keyword>
<accession>A0A327JCL1</accession>
<dbReference type="EMBL" id="NPEV01000121">
    <property type="protein sequence ID" value="RAI21895.1"/>
    <property type="molecule type" value="Genomic_DNA"/>
</dbReference>
<proteinExistence type="inferred from homology"/>
<dbReference type="GO" id="GO:0005198">
    <property type="term" value="F:structural molecule activity"/>
    <property type="evidence" value="ECO:0007669"/>
    <property type="project" value="InterPro"/>
</dbReference>
<evidence type="ECO:0000256" key="2">
    <source>
        <dbReference type="ARBA" id="ARBA00005709"/>
    </source>
</evidence>
<evidence type="ECO:0000256" key="3">
    <source>
        <dbReference type="ARBA" id="ARBA00023143"/>
    </source>
</evidence>
<dbReference type="SUPFAM" id="SSF64518">
    <property type="entry name" value="Phase 1 flagellin"/>
    <property type="match status" value="1"/>
</dbReference>
<dbReference type="AlphaFoldDB" id="A0A327JCL1"/>
<comment type="caution">
    <text evidence="5">The sequence shown here is derived from an EMBL/GenBank/DDBJ whole genome shotgun (WGS) entry which is preliminary data.</text>
</comment>
<comment type="subcellular location">
    <subcellularLocation>
        <location evidence="1">Bacterial flagellum</location>
    </subcellularLocation>
</comment>
<keyword evidence="6" id="KW-1185">Reference proteome</keyword>
<evidence type="ECO:0000256" key="1">
    <source>
        <dbReference type="ARBA" id="ARBA00004365"/>
    </source>
</evidence>
<feature type="non-terminal residue" evidence="5">
    <location>
        <position position="174"/>
    </location>
</feature>
<dbReference type="InterPro" id="IPR001029">
    <property type="entry name" value="Flagellin_N"/>
</dbReference>
<feature type="domain" description="Flagellin N-terminal" evidence="4">
    <location>
        <begin position="2"/>
        <end position="81"/>
    </location>
</feature>
<sequence length="174" mass="17971">MMATTQSRLATGKKVNSALDNPTNFFTSQSLNNRASDLSSLLDSMSNGMKTLEAADNGLTSMTNTLESMQSTLRQARQDKSFEKTSFTVDVGDTPAGTETLSLSDGAIGSTAVDIALTEATGTFTGSGFSALDFDSAADDSYAGTLDFDVSLDGATAQSVAITASDADTLSLTL</sequence>
<dbReference type="GO" id="GO:0009288">
    <property type="term" value="C:bacterial-type flagellum"/>
    <property type="evidence" value="ECO:0007669"/>
    <property type="project" value="UniProtKB-SubCell"/>
</dbReference>
<evidence type="ECO:0000313" key="6">
    <source>
        <dbReference type="Proteomes" id="UP000249299"/>
    </source>
</evidence>
<protein>
    <recommendedName>
        <fullName evidence="4">Flagellin N-terminal domain-containing protein</fullName>
    </recommendedName>
</protein>
<name>A0A327JCL1_9HYPH</name>
<gene>
    <name evidence="5" type="ORF">CH339_23490</name>
</gene>
<evidence type="ECO:0000313" key="5">
    <source>
        <dbReference type="EMBL" id="RAI21895.1"/>
    </source>
</evidence>
<organism evidence="5 6">
    <name type="scientific">Rhodobium orientis</name>
    <dbReference type="NCBI Taxonomy" id="34017"/>
    <lineage>
        <taxon>Bacteria</taxon>
        <taxon>Pseudomonadati</taxon>
        <taxon>Pseudomonadota</taxon>
        <taxon>Alphaproteobacteria</taxon>
        <taxon>Hyphomicrobiales</taxon>
        <taxon>Rhodobiaceae</taxon>
        <taxon>Rhodobium</taxon>
    </lineage>
</organism>
<comment type="similarity">
    <text evidence="2">Belongs to the bacterial flagellin family.</text>
</comment>
<dbReference type="Proteomes" id="UP000249299">
    <property type="component" value="Unassembled WGS sequence"/>
</dbReference>
<reference evidence="5 6" key="1">
    <citation type="submission" date="2017-07" db="EMBL/GenBank/DDBJ databases">
        <title>Draft Genome Sequences of Select Purple Nonsulfur Bacteria.</title>
        <authorList>
            <person name="Lasarre B."/>
            <person name="Mckinlay J.B."/>
        </authorList>
    </citation>
    <scope>NUCLEOTIDE SEQUENCE [LARGE SCALE GENOMIC DNA]</scope>
    <source>
        <strain evidence="5 6">DSM 11290</strain>
    </source>
</reference>
<dbReference type="Pfam" id="PF00669">
    <property type="entry name" value="Flagellin_N"/>
    <property type="match status" value="1"/>
</dbReference>